<name>A0A1H0HU36_9HYPH</name>
<organism evidence="2 3">
    <name type="scientific">Methylobacterium phyllostachyos</name>
    <dbReference type="NCBI Taxonomy" id="582672"/>
    <lineage>
        <taxon>Bacteria</taxon>
        <taxon>Pseudomonadati</taxon>
        <taxon>Pseudomonadota</taxon>
        <taxon>Alphaproteobacteria</taxon>
        <taxon>Hyphomicrobiales</taxon>
        <taxon>Methylobacteriaceae</taxon>
        <taxon>Methylobacterium</taxon>
    </lineage>
</organism>
<keyword evidence="1" id="KW-0472">Membrane</keyword>
<proteinExistence type="predicted"/>
<sequence length="193" mass="20748">MHPDVLDGDFHRSFIRKIGTARARVLFGLAGLTAFGVAGIVGPVQAGSSWQRLSYSDPRHPGPLDAVALPLWQRELAGKPFYQVHAARFEDAGTTYLVSVAFAGGICTMGANDRNAVAEPAICPVRVDVIQGGTIVKTVRSKVCSVAPLPEDTTANQTDATEVAFDAASQAISFRSRLSGRWVRLCQRQVKVR</sequence>
<keyword evidence="1" id="KW-0812">Transmembrane</keyword>
<dbReference type="EMBL" id="FNHS01000017">
    <property type="protein sequence ID" value="SDO22639.1"/>
    <property type="molecule type" value="Genomic_DNA"/>
</dbReference>
<feature type="transmembrane region" description="Helical" evidence="1">
    <location>
        <begin position="25"/>
        <end position="44"/>
    </location>
</feature>
<evidence type="ECO:0000313" key="3">
    <source>
        <dbReference type="Proteomes" id="UP000198704"/>
    </source>
</evidence>
<gene>
    <name evidence="2" type="ORF">SAMN05216360_11715</name>
</gene>
<dbReference type="AlphaFoldDB" id="A0A1H0HU36"/>
<accession>A0A1H0HU36</accession>
<evidence type="ECO:0000313" key="2">
    <source>
        <dbReference type="EMBL" id="SDO22639.1"/>
    </source>
</evidence>
<evidence type="ECO:0000256" key="1">
    <source>
        <dbReference type="SAM" id="Phobius"/>
    </source>
</evidence>
<keyword evidence="1" id="KW-1133">Transmembrane helix</keyword>
<protein>
    <submittedName>
        <fullName evidence="2">Uncharacterized protein</fullName>
    </submittedName>
</protein>
<dbReference type="Proteomes" id="UP000198704">
    <property type="component" value="Unassembled WGS sequence"/>
</dbReference>
<dbReference type="STRING" id="582672.SAMN05216360_11715"/>
<dbReference type="RefSeq" id="WP_143012307.1">
    <property type="nucleotide sequence ID" value="NZ_FNHS01000017.1"/>
</dbReference>
<reference evidence="3" key="1">
    <citation type="submission" date="2016-10" db="EMBL/GenBank/DDBJ databases">
        <authorList>
            <person name="Varghese N."/>
            <person name="Submissions S."/>
        </authorList>
    </citation>
    <scope>NUCLEOTIDE SEQUENCE [LARGE SCALE GENOMIC DNA]</scope>
    <source>
        <strain evidence="3">BL47</strain>
    </source>
</reference>
<dbReference type="OrthoDB" id="7996570at2"/>
<keyword evidence="3" id="KW-1185">Reference proteome</keyword>